<dbReference type="PANTHER" id="PTHR24252:SF7">
    <property type="entry name" value="HYALIN"/>
    <property type="match status" value="1"/>
</dbReference>
<organism evidence="6 7">
    <name type="scientific">Nocardioides humi</name>
    <dbReference type="NCBI Taxonomy" id="449461"/>
    <lineage>
        <taxon>Bacteria</taxon>
        <taxon>Bacillati</taxon>
        <taxon>Actinomycetota</taxon>
        <taxon>Actinomycetes</taxon>
        <taxon>Propionibacteriales</taxon>
        <taxon>Nocardioidaceae</taxon>
        <taxon>Nocardioides</taxon>
    </lineage>
</organism>
<keyword evidence="7" id="KW-1185">Reference proteome</keyword>
<dbReference type="EMBL" id="BAAAOR010000030">
    <property type="protein sequence ID" value="GAA1535414.1"/>
    <property type="molecule type" value="Genomic_DNA"/>
</dbReference>
<keyword evidence="4" id="KW-0732">Signal</keyword>
<name>A0ABN2B7A9_9ACTN</name>
<reference evidence="6 7" key="1">
    <citation type="journal article" date="2019" name="Int. J. Syst. Evol. Microbiol.">
        <title>The Global Catalogue of Microorganisms (GCM) 10K type strain sequencing project: providing services to taxonomists for standard genome sequencing and annotation.</title>
        <authorList>
            <consortium name="The Broad Institute Genomics Platform"/>
            <consortium name="The Broad Institute Genome Sequencing Center for Infectious Disease"/>
            <person name="Wu L."/>
            <person name="Ma J."/>
        </authorList>
    </citation>
    <scope>NUCLEOTIDE SEQUENCE [LARGE SCALE GENOMIC DNA]</scope>
    <source>
        <strain evidence="6 7">JCM 14942</strain>
    </source>
</reference>
<dbReference type="InterPro" id="IPR001254">
    <property type="entry name" value="Trypsin_dom"/>
</dbReference>
<feature type="domain" description="Peptidase S1" evidence="5">
    <location>
        <begin position="72"/>
        <end position="301"/>
    </location>
</feature>
<dbReference type="Proteomes" id="UP001500842">
    <property type="component" value="Unassembled WGS sequence"/>
</dbReference>
<sequence>MLRAHRPTAVLALLALLLGLLTALAAPTGAARADGGGTEADAPPFVSWRPGDPPPAEVLAAATSPSDPDLRIVGGTEVSHSKYPWQAQLLTPAGQHHCGGTLIHTRLVLTAAHCFLTVPNPRVVLGATQTNSGGVEVPVNTFYYPTAFDGRRNDYAVIVLGAAAPSAYTPIRVAGPGEEALWRQGRPAVVTGYGLTSEGGSLSPQLREAAVSVLGDAACQAPTAYGADYAAAVMLCAGVSGGGRDACQGDSGGPLVARTDGGWRLVGIVSFGQGCARPDKPGVYTKAGSPSVSTIIQAMATQARIDNPANFPGQESIVTVVGSGAVPFGCTAATNEANVANATAGATKSALTKAKKKLKKAKKRFGSSSPKAKKAKKKATKAKKGNNAAQAAASAANSQRASACT</sequence>
<evidence type="ECO:0000313" key="7">
    <source>
        <dbReference type="Proteomes" id="UP001500842"/>
    </source>
</evidence>
<evidence type="ECO:0000256" key="3">
    <source>
        <dbReference type="SAM" id="MobiDB-lite"/>
    </source>
</evidence>
<dbReference type="PANTHER" id="PTHR24252">
    <property type="entry name" value="ACROSIN-RELATED"/>
    <property type="match status" value="1"/>
</dbReference>
<evidence type="ECO:0000256" key="2">
    <source>
        <dbReference type="RuleBase" id="RU363034"/>
    </source>
</evidence>
<keyword evidence="1" id="KW-1015">Disulfide bond</keyword>
<dbReference type="InterPro" id="IPR043504">
    <property type="entry name" value="Peptidase_S1_PA_chymotrypsin"/>
</dbReference>
<evidence type="ECO:0000256" key="1">
    <source>
        <dbReference type="ARBA" id="ARBA00023157"/>
    </source>
</evidence>
<proteinExistence type="predicted"/>
<evidence type="ECO:0000256" key="4">
    <source>
        <dbReference type="SAM" id="SignalP"/>
    </source>
</evidence>
<evidence type="ECO:0000313" key="6">
    <source>
        <dbReference type="EMBL" id="GAA1535414.1"/>
    </source>
</evidence>
<protein>
    <recommendedName>
        <fullName evidence="5">Peptidase S1 domain-containing protein</fullName>
    </recommendedName>
</protein>
<evidence type="ECO:0000259" key="5">
    <source>
        <dbReference type="PROSITE" id="PS50240"/>
    </source>
</evidence>
<feature type="region of interest" description="Disordered" evidence="3">
    <location>
        <begin position="30"/>
        <end position="54"/>
    </location>
</feature>
<dbReference type="SMART" id="SM00020">
    <property type="entry name" value="Tryp_SPc"/>
    <property type="match status" value="1"/>
</dbReference>
<dbReference type="InterPro" id="IPR018114">
    <property type="entry name" value="TRYPSIN_HIS"/>
</dbReference>
<dbReference type="PROSITE" id="PS50240">
    <property type="entry name" value="TRYPSIN_DOM"/>
    <property type="match status" value="1"/>
</dbReference>
<dbReference type="PROSITE" id="PS00134">
    <property type="entry name" value="TRYPSIN_HIS"/>
    <property type="match status" value="1"/>
</dbReference>
<dbReference type="InterPro" id="IPR033116">
    <property type="entry name" value="TRYPSIN_SER"/>
</dbReference>
<dbReference type="CDD" id="cd00190">
    <property type="entry name" value="Tryp_SPc"/>
    <property type="match status" value="1"/>
</dbReference>
<feature type="region of interest" description="Disordered" evidence="3">
    <location>
        <begin position="355"/>
        <end position="405"/>
    </location>
</feature>
<feature type="signal peptide" evidence="4">
    <location>
        <begin position="1"/>
        <end position="25"/>
    </location>
</feature>
<feature type="chain" id="PRO_5047355346" description="Peptidase S1 domain-containing protein" evidence="4">
    <location>
        <begin position="26"/>
        <end position="405"/>
    </location>
</feature>
<accession>A0ABN2B7A9</accession>
<feature type="compositionally biased region" description="Low complexity" evidence="3">
    <location>
        <begin position="385"/>
        <end position="405"/>
    </location>
</feature>
<keyword evidence="2" id="KW-0378">Hydrolase</keyword>
<dbReference type="InterPro" id="IPR009003">
    <property type="entry name" value="Peptidase_S1_PA"/>
</dbReference>
<dbReference type="SUPFAM" id="SSF50494">
    <property type="entry name" value="Trypsin-like serine proteases"/>
    <property type="match status" value="1"/>
</dbReference>
<dbReference type="InterPro" id="IPR001314">
    <property type="entry name" value="Peptidase_S1A"/>
</dbReference>
<dbReference type="PROSITE" id="PS00135">
    <property type="entry name" value="TRYPSIN_SER"/>
    <property type="match status" value="1"/>
</dbReference>
<dbReference type="RefSeq" id="WP_141007484.1">
    <property type="nucleotide sequence ID" value="NZ_BAAAOR010000030.1"/>
</dbReference>
<dbReference type="Pfam" id="PF00089">
    <property type="entry name" value="Trypsin"/>
    <property type="match status" value="1"/>
</dbReference>
<dbReference type="Gene3D" id="2.40.10.10">
    <property type="entry name" value="Trypsin-like serine proteases"/>
    <property type="match status" value="1"/>
</dbReference>
<comment type="caution">
    <text evidence="6">The sequence shown here is derived from an EMBL/GenBank/DDBJ whole genome shotgun (WGS) entry which is preliminary data.</text>
</comment>
<dbReference type="PRINTS" id="PR00722">
    <property type="entry name" value="CHYMOTRYPSIN"/>
</dbReference>
<keyword evidence="2" id="KW-0720">Serine protease</keyword>
<feature type="compositionally biased region" description="Basic residues" evidence="3">
    <location>
        <begin position="355"/>
        <end position="384"/>
    </location>
</feature>
<gene>
    <name evidence="6" type="ORF">GCM10009788_42760</name>
</gene>
<keyword evidence="2" id="KW-0645">Protease</keyword>